<dbReference type="HOGENOM" id="CLU_035113_2_2_7"/>
<proteinExistence type="inferred from homology"/>
<dbReference type="Pfam" id="PF05201">
    <property type="entry name" value="GlutR_N"/>
    <property type="match status" value="1"/>
</dbReference>
<evidence type="ECO:0000259" key="12">
    <source>
        <dbReference type="Pfam" id="PF00745"/>
    </source>
</evidence>
<feature type="domain" description="Quinate/shikimate 5-dehydrogenase/glutamyl-tRNA reductase" evidence="13">
    <location>
        <begin position="187"/>
        <end position="321"/>
    </location>
</feature>
<evidence type="ECO:0000259" key="14">
    <source>
        <dbReference type="Pfam" id="PF05201"/>
    </source>
</evidence>
<gene>
    <name evidence="9" type="primary">hemA</name>
    <name evidence="15" type="ORF">SCE1572_10320</name>
</gene>
<keyword evidence="6 9" id="KW-0627">Porphyrin biosynthesis</keyword>
<comment type="subunit">
    <text evidence="9">Homodimer.</text>
</comment>
<dbReference type="GO" id="GO:0019353">
    <property type="term" value="P:protoporphyrinogen IX biosynthetic process from glutamate"/>
    <property type="evidence" value="ECO:0007669"/>
    <property type="project" value="TreeGrafter"/>
</dbReference>
<evidence type="ECO:0000256" key="7">
    <source>
        <dbReference type="ARBA" id="ARBA00047464"/>
    </source>
</evidence>
<dbReference type="PANTHER" id="PTHR43013:SF1">
    <property type="entry name" value="GLUTAMYL-TRNA REDUCTASE"/>
    <property type="match status" value="1"/>
</dbReference>
<dbReference type="KEGG" id="scu:SCE1572_10320"/>
<feature type="compositionally biased region" description="Low complexity" evidence="11">
    <location>
        <begin position="463"/>
        <end position="481"/>
    </location>
</feature>
<dbReference type="Pfam" id="PF00745">
    <property type="entry name" value="GlutR_dimer"/>
    <property type="match status" value="1"/>
</dbReference>
<dbReference type="PANTHER" id="PTHR43013">
    <property type="entry name" value="GLUTAMYL-TRNA REDUCTASE"/>
    <property type="match status" value="1"/>
</dbReference>
<dbReference type="RefSeq" id="WP_020734043.1">
    <property type="nucleotide sequence ID" value="NC_021658.1"/>
</dbReference>
<dbReference type="Gene3D" id="3.30.460.30">
    <property type="entry name" value="Glutamyl-tRNA reductase, N-terminal domain"/>
    <property type="match status" value="1"/>
</dbReference>
<feature type="active site" description="Nucleophile" evidence="9">
    <location>
        <position position="48"/>
    </location>
</feature>
<dbReference type="SUPFAM" id="SSF69075">
    <property type="entry name" value="Glutamyl tRNA-reductase dimerization domain"/>
    <property type="match status" value="1"/>
</dbReference>
<dbReference type="UniPathway" id="UPA00251">
    <property type="reaction ID" value="UER00316"/>
</dbReference>
<evidence type="ECO:0000256" key="11">
    <source>
        <dbReference type="SAM" id="MobiDB-lite"/>
    </source>
</evidence>
<evidence type="ECO:0000256" key="2">
    <source>
        <dbReference type="ARBA" id="ARBA00005916"/>
    </source>
</evidence>
<comment type="miscellaneous">
    <text evidence="9">During catalysis, the active site Cys acts as a nucleophile attacking the alpha-carbonyl group of tRNA-bound glutamate with the formation of a thioester intermediate between enzyme and glutamate, and the concomitant release of tRNA(Glu). The thioester intermediate is finally reduced by direct hydride transfer from NADPH, to form the product GSA.</text>
</comment>
<comment type="catalytic activity">
    <reaction evidence="7 9 10">
        <text>(S)-4-amino-5-oxopentanoate + tRNA(Glu) + NADP(+) = L-glutamyl-tRNA(Glu) + NADPH + H(+)</text>
        <dbReference type="Rhea" id="RHEA:12344"/>
        <dbReference type="Rhea" id="RHEA-COMP:9663"/>
        <dbReference type="Rhea" id="RHEA-COMP:9680"/>
        <dbReference type="ChEBI" id="CHEBI:15378"/>
        <dbReference type="ChEBI" id="CHEBI:57501"/>
        <dbReference type="ChEBI" id="CHEBI:57783"/>
        <dbReference type="ChEBI" id="CHEBI:58349"/>
        <dbReference type="ChEBI" id="CHEBI:78442"/>
        <dbReference type="ChEBI" id="CHEBI:78520"/>
        <dbReference type="EC" id="1.2.1.70"/>
    </reaction>
</comment>
<reference evidence="15 16" key="1">
    <citation type="journal article" date="2013" name="Sci. Rep.">
        <title>Extraordinary expansion of a Sorangium cellulosum genome from an alkaline milieu.</title>
        <authorList>
            <person name="Han K."/>
            <person name="Li Z.F."/>
            <person name="Peng R."/>
            <person name="Zhu L.P."/>
            <person name="Zhou T."/>
            <person name="Wang L.G."/>
            <person name="Li S.G."/>
            <person name="Zhang X.B."/>
            <person name="Hu W."/>
            <person name="Wu Z.H."/>
            <person name="Qin N."/>
            <person name="Li Y.Z."/>
        </authorList>
    </citation>
    <scope>NUCLEOTIDE SEQUENCE [LARGE SCALE GENOMIC DNA]</scope>
    <source>
        <strain evidence="15 16">So0157-2</strain>
    </source>
</reference>
<comment type="similarity">
    <text evidence="2 9 10">Belongs to the glutamyl-tRNA reductase family.</text>
</comment>
<keyword evidence="4 9" id="KW-0521">NADP</keyword>
<dbReference type="Gene3D" id="3.40.50.720">
    <property type="entry name" value="NAD(P)-binding Rossmann-like Domain"/>
    <property type="match status" value="1"/>
</dbReference>
<feature type="domain" description="Glutamyl-tRNA reductase N-terminal" evidence="14">
    <location>
        <begin position="4"/>
        <end position="172"/>
    </location>
</feature>
<evidence type="ECO:0000256" key="10">
    <source>
        <dbReference type="RuleBase" id="RU000584"/>
    </source>
</evidence>
<dbReference type="EMBL" id="CP003969">
    <property type="protein sequence ID" value="AGP34873.1"/>
    <property type="molecule type" value="Genomic_DNA"/>
</dbReference>
<evidence type="ECO:0000256" key="9">
    <source>
        <dbReference type="HAMAP-Rule" id="MF_00087"/>
    </source>
</evidence>
<feature type="binding site" evidence="9">
    <location>
        <begin position="205"/>
        <end position="210"/>
    </location>
    <ligand>
        <name>NADP(+)</name>
        <dbReference type="ChEBI" id="CHEBI:58349"/>
    </ligand>
</feature>
<dbReference type="InterPro" id="IPR015896">
    <property type="entry name" value="4pyrrol_synth_GluRdtase_dimer"/>
</dbReference>
<evidence type="ECO:0000256" key="8">
    <source>
        <dbReference type="ARBA" id="ARBA00068659"/>
    </source>
</evidence>
<evidence type="ECO:0000313" key="16">
    <source>
        <dbReference type="Proteomes" id="UP000014803"/>
    </source>
</evidence>
<protein>
    <recommendedName>
        <fullName evidence="8 9">Glutamyl-tRNA reductase</fullName>
        <shortName evidence="9">GluTR</shortName>
        <ecNumber evidence="3 9">1.2.1.70</ecNumber>
    </recommendedName>
</protein>
<comment type="domain">
    <text evidence="9">Possesses an unusual extended V-shaped dimeric structure with each monomer consisting of three distinct domains arranged along a curved 'spinal' alpha-helix. The N-terminal catalytic domain specifically recognizes the glutamate moiety of the substrate. The second domain is the NADPH-binding domain, and the third C-terminal domain is responsible for dimerization.</text>
</comment>
<dbReference type="OrthoDB" id="110209at2"/>
<evidence type="ECO:0000259" key="13">
    <source>
        <dbReference type="Pfam" id="PF01488"/>
    </source>
</evidence>
<feature type="domain" description="Tetrapyrrole biosynthesis glutamyl-tRNA reductase dimerisation" evidence="12">
    <location>
        <begin position="335"/>
        <end position="435"/>
    </location>
</feature>
<dbReference type="GO" id="GO:0008883">
    <property type="term" value="F:glutamyl-tRNA reductase activity"/>
    <property type="evidence" value="ECO:0007669"/>
    <property type="project" value="UniProtKB-UniRule"/>
</dbReference>
<keyword evidence="5 9" id="KW-0560">Oxidoreductase</keyword>
<dbReference type="PATRIC" id="fig|1254432.3.peg.2313"/>
<dbReference type="FunFam" id="3.30.460.30:FF:000001">
    <property type="entry name" value="Glutamyl-tRNA reductase"/>
    <property type="match status" value="1"/>
</dbReference>
<dbReference type="GO" id="GO:0050661">
    <property type="term" value="F:NADP binding"/>
    <property type="evidence" value="ECO:0007669"/>
    <property type="project" value="InterPro"/>
</dbReference>
<dbReference type="InterPro" id="IPR036343">
    <property type="entry name" value="GluRdtase_N_sf"/>
</dbReference>
<dbReference type="HAMAP" id="MF_00087">
    <property type="entry name" value="Glu_tRNA_reductase"/>
    <property type="match status" value="1"/>
</dbReference>
<dbReference type="STRING" id="1254432.SCE1572_10320"/>
<feature type="region of interest" description="Disordered" evidence="11">
    <location>
        <begin position="456"/>
        <end position="528"/>
    </location>
</feature>
<evidence type="ECO:0000256" key="5">
    <source>
        <dbReference type="ARBA" id="ARBA00023002"/>
    </source>
</evidence>
<comment type="pathway">
    <text evidence="1 9 10">Porphyrin-containing compound metabolism; protoporphyrin-IX biosynthesis; 5-aminolevulinate from L-glutamyl-tRNA(Glu): step 1/2.</text>
</comment>
<dbReference type="InterPro" id="IPR000343">
    <property type="entry name" value="4pyrrol_synth_GluRdtase"/>
</dbReference>
<sequence length="546" mass="57226">MIFVGLSHKTAPIEVRERLAIGRDRLPEVLGRLTAHPAIGEALVLSTCNRVEVYASPRQQAPGPPRPGGAAPPSDEELAADNEALRAAVGVLVGLGGDGVRGHLAGRVGGDAVLHLFRVAASLDSMVVGEPQILGQMKEAIEIARGAKTLGARLGRAAHRAIKVGKRVRTETAIGAGQVSVSSVAIDLARQIFADLAGHTALLIGAGEMAEAASKLLVRAGARLVVVNRSLDRAAALAREVGGEPRPWAELERAVIDADIVISSTSSPTYVVTLDLVRRARKARKGRSLFLIDIAVPRDIDPAVNKLDSVYLYDVDDLSQIVAQSVEGRAAEAARAEAIVADEAHAFETWTLERALTPTIVGLRARTRSILAAEVERSLAGKLRHLGPAERQALALMVDAATNKLLHVPTTRLRAMATDPRVAEHVDSLRELFDIDSAPECGAAAPLAEGELRVAAEGPPTPRSARGAAPPPSGARGASPRQADPRPQVADDDGRYARQPSARPQVADDDGRYARQPSARPQPAEAGVMAVANPAAAVRAAGLKGA</sequence>
<evidence type="ECO:0000256" key="6">
    <source>
        <dbReference type="ARBA" id="ARBA00023244"/>
    </source>
</evidence>
<dbReference type="InterPro" id="IPR015895">
    <property type="entry name" value="4pyrrol_synth_GluRdtase_N"/>
</dbReference>
<comment type="function">
    <text evidence="9">Catalyzes the NADPH-dependent reduction of glutamyl-tRNA(Glu) to glutamate 1-semialdehyde (GSA).</text>
</comment>
<name>S4XWB4_SORCE</name>
<feature type="binding site" evidence="9">
    <location>
        <begin position="47"/>
        <end position="50"/>
    </location>
    <ligand>
        <name>substrate</name>
    </ligand>
</feature>
<dbReference type="NCBIfam" id="TIGR01035">
    <property type="entry name" value="hemA"/>
    <property type="match status" value="1"/>
</dbReference>
<dbReference type="PROSITE" id="PS00747">
    <property type="entry name" value="GLUTR"/>
    <property type="match status" value="1"/>
</dbReference>
<feature type="binding site" evidence="9">
    <location>
        <position position="136"/>
    </location>
    <ligand>
        <name>substrate</name>
    </ligand>
</feature>
<dbReference type="AlphaFoldDB" id="S4XWB4"/>
<dbReference type="SUPFAM" id="SSF51735">
    <property type="entry name" value="NAD(P)-binding Rossmann-fold domains"/>
    <property type="match status" value="1"/>
</dbReference>
<dbReference type="FunFam" id="3.40.50.720:FF:000031">
    <property type="entry name" value="Glutamyl-tRNA reductase"/>
    <property type="match status" value="1"/>
</dbReference>
<evidence type="ECO:0000313" key="15">
    <source>
        <dbReference type="EMBL" id="AGP34873.1"/>
    </source>
</evidence>
<feature type="binding site" evidence="9">
    <location>
        <position position="125"/>
    </location>
    <ligand>
        <name>substrate</name>
    </ligand>
</feature>
<dbReference type="EC" id="1.2.1.70" evidence="3 9"/>
<dbReference type="CDD" id="cd05213">
    <property type="entry name" value="NAD_bind_Glutamyl_tRNA_reduct"/>
    <property type="match status" value="1"/>
</dbReference>
<accession>S4XWB4</accession>
<dbReference type="InterPro" id="IPR018214">
    <property type="entry name" value="GluRdtase_CS"/>
</dbReference>
<evidence type="ECO:0000256" key="4">
    <source>
        <dbReference type="ARBA" id="ARBA00022857"/>
    </source>
</evidence>
<dbReference type="eggNOG" id="COG0373">
    <property type="taxonomic scope" value="Bacteria"/>
</dbReference>
<dbReference type="Proteomes" id="UP000014803">
    <property type="component" value="Chromosome"/>
</dbReference>
<feature type="binding site" evidence="9">
    <location>
        <begin position="130"/>
        <end position="132"/>
    </location>
    <ligand>
        <name>substrate</name>
    </ligand>
</feature>
<evidence type="ECO:0000256" key="1">
    <source>
        <dbReference type="ARBA" id="ARBA00005059"/>
    </source>
</evidence>
<feature type="region of interest" description="Disordered" evidence="11">
    <location>
        <begin position="55"/>
        <end position="77"/>
    </location>
</feature>
<dbReference type="SUPFAM" id="SSF69742">
    <property type="entry name" value="Glutamyl tRNA-reductase catalytic, N-terminal domain"/>
    <property type="match status" value="1"/>
</dbReference>
<dbReference type="InterPro" id="IPR036453">
    <property type="entry name" value="GluRdtase_dimer_dom_sf"/>
</dbReference>
<dbReference type="InterPro" id="IPR036291">
    <property type="entry name" value="NAD(P)-bd_dom_sf"/>
</dbReference>
<feature type="site" description="Important for activity" evidence="9">
    <location>
        <position position="115"/>
    </location>
</feature>
<dbReference type="InterPro" id="IPR006151">
    <property type="entry name" value="Shikm_DH/Glu-tRNA_Rdtase"/>
</dbReference>
<organism evidence="15 16">
    <name type="scientific">Sorangium cellulosum So0157-2</name>
    <dbReference type="NCBI Taxonomy" id="1254432"/>
    <lineage>
        <taxon>Bacteria</taxon>
        <taxon>Pseudomonadati</taxon>
        <taxon>Myxococcota</taxon>
        <taxon>Polyangia</taxon>
        <taxon>Polyangiales</taxon>
        <taxon>Polyangiaceae</taxon>
        <taxon>Sorangium</taxon>
    </lineage>
</organism>
<evidence type="ECO:0000256" key="3">
    <source>
        <dbReference type="ARBA" id="ARBA00012970"/>
    </source>
</evidence>
<dbReference type="Pfam" id="PF01488">
    <property type="entry name" value="Shikimate_DH"/>
    <property type="match status" value="1"/>
</dbReference>